<evidence type="ECO:0000256" key="5">
    <source>
        <dbReference type="ARBA" id="ARBA00023136"/>
    </source>
</evidence>
<organism evidence="8 9">
    <name type="scientific">Hoeflea poritis</name>
    <dbReference type="NCBI Taxonomy" id="2993659"/>
    <lineage>
        <taxon>Bacteria</taxon>
        <taxon>Pseudomonadati</taxon>
        <taxon>Pseudomonadota</taxon>
        <taxon>Alphaproteobacteria</taxon>
        <taxon>Hyphomicrobiales</taxon>
        <taxon>Rhizobiaceae</taxon>
        <taxon>Hoeflea</taxon>
    </lineage>
</organism>
<dbReference type="EMBL" id="JAPJZH010000002">
    <property type="protein sequence ID" value="MDA4844639.1"/>
    <property type="molecule type" value="Genomic_DNA"/>
</dbReference>
<accession>A0ABT4VIV0</accession>
<feature type="transmembrane region" description="Helical" evidence="6">
    <location>
        <begin position="39"/>
        <end position="58"/>
    </location>
</feature>
<keyword evidence="9" id="KW-1185">Reference proteome</keyword>
<evidence type="ECO:0000313" key="9">
    <source>
        <dbReference type="Proteomes" id="UP001148313"/>
    </source>
</evidence>
<feature type="transmembrane region" description="Helical" evidence="6">
    <location>
        <begin position="244"/>
        <end position="265"/>
    </location>
</feature>
<keyword evidence="3 6" id="KW-0812">Transmembrane</keyword>
<feature type="transmembrane region" description="Helical" evidence="6">
    <location>
        <begin position="175"/>
        <end position="199"/>
    </location>
</feature>
<comment type="similarity">
    <text evidence="2">Belongs to the EamA transporter family.</text>
</comment>
<gene>
    <name evidence="8" type="ORF">OOZ53_04720</name>
</gene>
<evidence type="ECO:0000256" key="4">
    <source>
        <dbReference type="ARBA" id="ARBA00022989"/>
    </source>
</evidence>
<comment type="subcellular location">
    <subcellularLocation>
        <location evidence="1">Membrane</location>
        <topology evidence="1">Multi-pass membrane protein</topology>
    </subcellularLocation>
</comment>
<reference evidence="8" key="1">
    <citation type="submission" date="2022-11" db="EMBL/GenBank/DDBJ databases">
        <title>Hoeflea poritis sp. nov., isolated from scleractinian coral Porites lutea.</title>
        <authorList>
            <person name="Zhang G."/>
            <person name="Wei Q."/>
            <person name="Cai L."/>
        </authorList>
    </citation>
    <scope>NUCLEOTIDE SEQUENCE</scope>
    <source>
        <strain evidence="8">E7-10</strain>
    </source>
</reference>
<sequence length="324" mass="34674">MPPGKLTGNTGRVMSERTETSILTTGELASGREKLQGHLAMVLFAALISGSFSLGALAMPHIGPAALNTMRFFLATLAMGAVTFAMYRRIPWPETAPWRYGLLGLLMGVYFITMFMALKITHPVSTSAVFTLIPLMSAGFGFVILGQTVRPIVLLSLFIAGCGAIWVIFRGDLNAILAFDIGAGETLFFFGCVCHALMAPLVKKFNRNEPVVMTSFWTTIGTFIAVAIYGAGEVASTDWTAHPSVVWIAIAYLAVFISAGTFFLVQYASMRLPASKVFSYGYLIPVFVILYEGALGNGWASLAVMAGAVVIVLGLVVVAFAPDL</sequence>
<evidence type="ECO:0000259" key="7">
    <source>
        <dbReference type="Pfam" id="PF00892"/>
    </source>
</evidence>
<name>A0ABT4VIV0_9HYPH</name>
<dbReference type="InterPro" id="IPR050638">
    <property type="entry name" value="AA-Vitamin_Transporters"/>
</dbReference>
<feature type="domain" description="EamA" evidence="7">
    <location>
        <begin position="37"/>
        <end position="168"/>
    </location>
</feature>
<comment type="caution">
    <text evidence="8">The sequence shown here is derived from an EMBL/GenBank/DDBJ whole genome shotgun (WGS) entry which is preliminary data.</text>
</comment>
<dbReference type="RefSeq" id="WP_271088168.1">
    <property type="nucleotide sequence ID" value="NZ_JAPJZH010000002.1"/>
</dbReference>
<evidence type="ECO:0000256" key="2">
    <source>
        <dbReference type="ARBA" id="ARBA00007362"/>
    </source>
</evidence>
<evidence type="ECO:0000256" key="6">
    <source>
        <dbReference type="SAM" id="Phobius"/>
    </source>
</evidence>
<feature type="transmembrane region" description="Helical" evidence="6">
    <location>
        <begin position="124"/>
        <end position="145"/>
    </location>
</feature>
<feature type="transmembrane region" description="Helical" evidence="6">
    <location>
        <begin position="211"/>
        <end position="232"/>
    </location>
</feature>
<evidence type="ECO:0000256" key="3">
    <source>
        <dbReference type="ARBA" id="ARBA00022692"/>
    </source>
</evidence>
<feature type="transmembrane region" description="Helical" evidence="6">
    <location>
        <begin position="300"/>
        <end position="321"/>
    </location>
</feature>
<evidence type="ECO:0000313" key="8">
    <source>
        <dbReference type="EMBL" id="MDA4844639.1"/>
    </source>
</evidence>
<feature type="transmembrane region" description="Helical" evidence="6">
    <location>
        <begin position="152"/>
        <end position="169"/>
    </location>
</feature>
<evidence type="ECO:0000256" key="1">
    <source>
        <dbReference type="ARBA" id="ARBA00004141"/>
    </source>
</evidence>
<feature type="transmembrane region" description="Helical" evidence="6">
    <location>
        <begin position="100"/>
        <end position="118"/>
    </location>
</feature>
<dbReference type="PANTHER" id="PTHR32322">
    <property type="entry name" value="INNER MEMBRANE TRANSPORTER"/>
    <property type="match status" value="1"/>
</dbReference>
<dbReference type="InterPro" id="IPR037185">
    <property type="entry name" value="EmrE-like"/>
</dbReference>
<dbReference type="Proteomes" id="UP001148313">
    <property type="component" value="Unassembled WGS sequence"/>
</dbReference>
<keyword evidence="4 6" id="KW-1133">Transmembrane helix</keyword>
<feature type="domain" description="EamA" evidence="7">
    <location>
        <begin position="184"/>
        <end position="319"/>
    </location>
</feature>
<dbReference type="InterPro" id="IPR000620">
    <property type="entry name" value="EamA_dom"/>
</dbReference>
<proteinExistence type="inferred from homology"/>
<dbReference type="SUPFAM" id="SSF103481">
    <property type="entry name" value="Multidrug resistance efflux transporter EmrE"/>
    <property type="match status" value="2"/>
</dbReference>
<dbReference type="PANTHER" id="PTHR32322:SF2">
    <property type="entry name" value="EAMA DOMAIN-CONTAINING PROTEIN"/>
    <property type="match status" value="1"/>
</dbReference>
<protein>
    <submittedName>
        <fullName evidence="8">DMT family transporter</fullName>
    </submittedName>
</protein>
<dbReference type="Pfam" id="PF00892">
    <property type="entry name" value="EamA"/>
    <property type="match status" value="2"/>
</dbReference>
<feature type="transmembrane region" description="Helical" evidence="6">
    <location>
        <begin position="277"/>
        <end position="294"/>
    </location>
</feature>
<keyword evidence="5 6" id="KW-0472">Membrane</keyword>
<feature type="transmembrane region" description="Helical" evidence="6">
    <location>
        <begin position="70"/>
        <end position="88"/>
    </location>
</feature>